<name>A0A438KAC1_VITVI</name>
<dbReference type="EMBL" id="QGNW01000012">
    <property type="protein sequence ID" value="RVX18166.1"/>
    <property type="molecule type" value="Genomic_DNA"/>
</dbReference>
<proteinExistence type="predicted"/>
<dbReference type="GO" id="GO:0016301">
    <property type="term" value="F:kinase activity"/>
    <property type="evidence" value="ECO:0007669"/>
    <property type="project" value="UniProtKB-KW"/>
</dbReference>
<accession>A0A438KAC1</accession>
<keyword evidence="3" id="KW-0418">Kinase</keyword>
<dbReference type="Pfam" id="PF14381">
    <property type="entry name" value="EDR1_CTR1_ARMC3_pept"/>
    <property type="match status" value="1"/>
</dbReference>
<keyword evidence="3" id="KW-0808">Transferase</keyword>
<evidence type="ECO:0000313" key="4">
    <source>
        <dbReference type="Proteomes" id="UP000288805"/>
    </source>
</evidence>
<gene>
    <name evidence="3" type="primary">SIS8_13</name>
    <name evidence="3" type="ORF">CK203_004289</name>
</gene>
<reference evidence="3 4" key="1">
    <citation type="journal article" date="2018" name="PLoS Genet.">
        <title>Population sequencing reveals clonal diversity and ancestral inbreeding in the grapevine cultivar Chardonnay.</title>
        <authorList>
            <person name="Roach M.J."/>
            <person name="Johnson D.L."/>
            <person name="Bohlmann J."/>
            <person name="van Vuuren H.J."/>
            <person name="Jones S.J."/>
            <person name="Pretorius I.S."/>
            <person name="Schmidt S.A."/>
            <person name="Borneman A.R."/>
        </authorList>
    </citation>
    <scope>NUCLEOTIDE SEQUENCE [LARGE SCALE GENOMIC DNA]</scope>
    <source>
        <strain evidence="4">cv. Chardonnay</strain>
        <tissue evidence="3">Leaf</tissue>
    </source>
</reference>
<evidence type="ECO:0000256" key="1">
    <source>
        <dbReference type="ARBA" id="ARBA00022737"/>
    </source>
</evidence>
<comment type="caution">
    <text evidence="3">The sequence shown here is derived from an EMBL/GenBank/DDBJ whole genome shotgun (WGS) entry which is preliminary data.</text>
</comment>
<sequence length="161" mass="17421">MLLESIALVESRFLVLADSVGIPCRLVKGQQYTGSDDVAMNFVKIEDGREYIVDLMADPGTLIPSDAAGSHIEYDDSIFSASTLSREIDSSYIASSSSGVVRPYLSAVGNESDDRGNLRLVQIYPGQVKIVSMQSRLCFGHFPAGLAIRTCMEDLPPGQKV</sequence>
<organism evidence="3 4">
    <name type="scientific">Vitis vinifera</name>
    <name type="common">Grape</name>
    <dbReference type="NCBI Taxonomy" id="29760"/>
    <lineage>
        <taxon>Eukaryota</taxon>
        <taxon>Viridiplantae</taxon>
        <taxon>Streptophyta</taxon>
        <taxon>Embryophyta</taxon>
        <taxon>Tracheophyta</taxon>
        <taxon>Spermatophyta</taxon>
        <taxon>Magnoliopsida</taxon>
        <taxon>eudicotyledons</taxon>
        <taxon>Gunneridae</taxon>
        <taxon>Pentapetalae</taxon>
        <taxon>rosids</taxon>
        <taxon>Vitales</taxon>
        <taxon>Vitaceae</taxon>
        <taxon>Viteae</taxon>
        <taxon>Vitis</taxon>
    </lineage>
</organism>
<dbReference type="AlphaFoldDB" id="A0A438KAC1"/>
<dbReference type="InterPro" id="IPR052441">
    <property type="entry name" value="Armadillo-Ser/Thr_Kinase"/>
</dbReference>
<feature type="domain" description="EDR1/CTR1/ARMC3-like peptidase-like" evidence="2">
    <location>
        <begin position="13"/>
        <end position="63"/>
    </location>
</feature>
<protein>
    <submittedName>
        <fullName evidence="3">Putative serine/threonine-protein kinase SIS8</fullName>
    </submittedName>
</protein>
<keyword evidence="1" id="KW-0677">Repeat</keyword>
<dbReference type="Proteomes" id="UP000288805">
    <property type="component" value="Unassembled WGS sequence"/>
</dbReference>
<dbReference type="InterPro" id="IPR055164">
    <property type="entry name" value="EDR1/CTR1/ARMC3-like_pept-like"/>
</dbReference>
<dbReference type="PANTHER" id="PTHR46618:SF1">
    <property type="entry name" value="ARMADILLO REPEAT-CONTAINING PROTEIN 3"/>
    <property type="match status" value="1"/>
</dbReference>
<evidence type="ECO:0000313" key="3">
    <source>
        <dbReference type="EMBL" id="RVX18166.1"/>
    </source>
</evidence>
<dbReference type="PANTHER" id="PTHR46618">
    <property type="entry name" value="ARMADILLO REPEAT-CONTAINING PROTEIN 3"/>
    <property type="match status" value="1"/>
</dbReference>
<evidence type="ECO:0000259" key="2">
    <source>
        <dbReference type="Pfam" id="PF14381"/>
    </source>
</evidence>